<sequence length="85" mass="9335">MEQLLDCSPSTCAIVAILFTEVVWGRDWASGAATLAVIVKRARTRLIAGSITGIWAAGGRQRRWLGCEHMIEALCLSLRRPSPLR</sequence>
<protein>
    <submittedName>
        <fullName evidence="1">Uncharacterized protein</fullName>
    </submittedName>
</protein>
<keyword evidence="2" id="KW-1185">Reference proteome</keyword>
<accession>A0A6A6EFA1</accession>
<dbReference type="EMBL" id="ML994620">
    <property type="protein sequence ID" value="KAF2189522.1"/>
    <property type="molecule type" value="Genomic_DNA"/>
</dbReference>
<dbReference type="Proteomes" id="UP000800200">
    <property type="component" value="Unassembled WGS sequence"/>
</dbReference>
<evidence type="ECO:0000313" key="1">
    <source>
        <dbReference type="EMBL" id="KAF2189522.1"/>
    </source>
</evidence>
<reference evidence="1" key="1">
    <citation type="journal article" date="2020" name="Stud. Mycol.">
        <title>101 Dothideomycetes genomes: a test case for predicting lifestyles and emergence of pathogens.</title>
        <authorList>
            <person name="Haridas S."/>
            <person name="Albert R."/>
            <person name="Binder M."/>
            <person name="Bloem J."/>
            <person name="Labutti K."/>
            <person name="Salamov A."/>
            <person name="Andreopoulos B."/>
            <person name="Baker S."/>
            <person name="Barry K."/>
            <person name="Bills G."/>
            <person name="Bluhm B."/>
            <person name="Cannon C."/>
            <person name="Castanera R."/>
            <person name="Culley D."/>
            <person name="Daum C."/>
            <person name="Ezra D."/>
            <person name="Gonzalez J."/>
            <person name="Henrissat B."/>
            <person name="Kuo A."/>
            <person name="Liang C."/>
            <person name="Lipzen A."/>
            <person name="Lutzoni F."/>
            <person name="Magnuson J."/>
            <person name="Mondo S."/>
            <person name="Nolan M."/>
            <person name="Ohm R."/>
            <person name="Pangilinan J."/>
            <person name="Park H.-J."/>
            <person name="Ramirez L."/>
            <person name="Alfaro M."/>
            <person name="Sun H."/>
            <person name="Tritt A."/>
            <person name="Yoshinaga Y."/>
            <person name="Zwiers L.-H."/>
            <person name="Turgeon B."/>
            <person name="Goodwin S."/>
            <person name="Spatafora J."/>
            <person name="Crous P."/>
            <person name="Grigoriev I."/>
        </authorList>
    </citation>
    <scope>NUCLEOTIDE SEQUENCE</scope>
    <source>
        <strain evidence="1">CBS 207.26</strain>
    </source>
</reference>
<dbReference type="AlphaFoldDB" id="A0A6A6EFA1"/>
<organism evidence="1 2">
    <name type="scientific">Zopfia rhizophila CBS 207.26</name>
    <dbReference type="NCBI Taxonomy" id="1314779"/>
    <lineage>
        <taxon>Eukaryota</taxon>
        <taxon>Fungi</taxon>
        <taxon>Dikarya</taxon>
        <taxon>Ascomycota</taxon>
        <taxon>Pezizomycotina</taxon>
        <taxon>Dothideomycetes</taxon>
        <taxon>Dothideomycetes incertae sedis</taxon>
        <taxon>Zopfiaceae</taxon>
        <taxon>Zopfia</taxon>
    </lineage>
</organism>
<gene>
    <name evidence="1" type="ORF">K469DRAFT_41847</name>
</gene>
<proteinExistence type="predicted"/>
<evidence type="ECO:0000313" key="2">
    <source>
        <dbReference type="Proteomes" id="UP000800200"/>
    </source>
</evidence>
<name>A0A6A6EFA1_9PEZI</name>